<evidence type="ECO:0000313" key="3">
    <source>
        <dbReference type="Proteomes" id="UP000572212"/>
    </source>
</evidence>
<evidence type="ECO:0000256" key="1">
    <source>
        <dbReference type="SAM" id="Phobius"/>
    </source>
</evidence>
<sequence length="292" mass="32884">MNEHHQAVKLFEGERGLVITSIIGLIFATICALFIYINNPIILPEGNIKDAFAFNAAISIFILSIAAILPLANFSNRKRKIVRWSFILSSIYGYLIETIQHFRGVNPRYSQVGGTIDFIAGIIFAFVSLSLVIFILIVTIQFLRIKTSNNRSLLVIGIRYAFLSAIVGNIAGLWMISLQGRFTGEAGNLIVLHGVSFHALQTLLLLAWLLEKIKVNQRFKTRMLHAGCISWSLAILCIAIQISLGRSNFEWGLLPILTVILLFVWLLLVVRSLTLFLQQYELQMPKLLLRSR</sequence>
<protein>
    <submittedName>
        <fullName evidence="2">Uncharacterized protein</fullName>
    </submittedName>
</protein>
<keyword evidence="3" id="KW-1185">Reference proteome</keyword>
<gene>
    <name evidence="2" type="ORF">GGQ92_001206</name>
</gene>
<feature type="transmembrane region" description="Helical" evidence="1">
    <location>
        <begin position="119"/>
        <end position="140"/>
    </location>
</feature>
<evidence type="ECO:0000313" key="2">
    <source>
        <dbReference type="EMBL" id="MBB6512423.1"/>
    </source>
</evidence>
<feature type="transmembrane region" description="Helical" evidence="1">
    <location>
        <begin position="256"/>
        <end position="277"/>
    </location>
</feature>
<reference evidence="2 3" key="1">
    <citation type="submission" date="2020-08" db="EMBL/GenBank/DDBJ databases">
        <title>Genomic Encyclopedia of Type Strains, Phase IV (KMG-IV): sequencing the most valuable type-strain genomes for metagenomic binning, comparative biology and taxonomic classification.</title>
        <authorList>
            <person name="Goeker M."/>
        </authorList>
    </citation>
    <scope>NUCLEOTIDE SEQUENCE [LARGE SCALE GENOMIC DNA]</scope>
    <source>
        <strain evidence="2 3">DSM 11805</strain>
    </source>
</reference>
<proteinExistence type="predicted"/>
<feature type="transmembrane region" description="Helical" evidence="1">
    <location>
        <begin position="52"/>
        <end position="74"/>
    </location>
</feature>
<dbReference type="AlphaFoldDB" id="A0A841RLC3"/>
<comment type="caution">
    <text evidence="2">The sequence shown here is derived from an EMBL/GenBank/DDBJ whole genome shotgun (WGS) entry which is preliminary data.</text>
</comment>
<dbReference type="EMBL" id="JACHON010000003">
    <property type="protein sequence ID" value="MBB6512423.1"/>
    <property type="molecule type" value="Genomic_DNA"/>
</dbReference>
<dbReference type="RefSeq" id="WP_184245630.1">
    <property type="nucleotide sequence ID" value="NZ_BAAACU010000058.1"/>
</dbReference>
<keyword evidence="1" id="KW-0472">Membrane</keyword>
<feature type="transmembrane region" description="Helical" evidence="1">
    <location>
        <begin position="189"/>
        <end position="210"/>
    </location>
</feature>
<feature type="transmembrane region" description="Helical" evidence="1">
    <location>
        <begin position="222"/>
        <end position="244"/>
    </location>
</feature>
<feature type="transmembrane region" description="Helical" evidence="1">
    <location>
        <begin position="81"/>
        <end position="99"/>
    </location>
</feature>
<name>A0A841RLC3_9BACI</name>
<feature type="transmembrane region" description="Helical" evidence="1">
    <location>
        <begin position="16"/>
        <end position="37"/>
    </location>
</feature>
<accession>A0A841RLC3</accession>
<dbReference type="Proteomes" id="UP000572212">
    <property type="component" value="Unassembled WGS sequence"/>
</dbReference>
<keyword evidence="1" id="KW-1133">Transmembrane helix</keyword>
<organism evidence="2 3">
    <name type="scientific">Gracilibacillus halotolerans</name>
    <dbReference type="NCBI Taxonomy" id="74386"/>
    <lineage>
        <taxon>Bacteria</taxon>
        <taxon>Bacillati</taxon>
        <taxon>Bacillota</taxon>
        <taxon>Bacilli</taxon>
        <taxon>Bacillales</taxon>
        <taxon>Bacillaceae</taxon>
        <taxon>Gracilibacillus</taxon>
    </lineage>
</organism>
<keyword evidence="1" id="KW-0812">Transmembrane</keyword>
<feature type="transmembrane region" description="Helical" evidence="1">
    <location>
        <begin position="152"/>
        <end position="177"/>
    </location>
</feature>